<proteinExistence type="predicted"/>
<name>A0A835MYK2_9ROSI</name>
<feature type="region of interest" description="Disordered" evidence="1">
    <location>
        <begin position="85"/>
        <end position="104"/>
    </location>
</feature>
<sequence length="104" mass="11169">MGVSERTSLTVSSSSGGEVPVVETWGLRGTGGEWRWRGGFGLLDPLLLLLLELIQQPIRVEAFTETQGLGTGSALKNVIQDHFPKIRTPGARTNGPPKAVEWTG</sequence>
<evidence type="ECO:0000256" key="1">
    <source>
        <dbReference type="SAM" id="MobiDB-lite"/>
    </source>
</evidence>
<dbReference type="AlphaFoldDB" id="A0A835MYK2"/>
<dbReference type="Proteomes" id="UP000657918">
    <property type="component" value="Unassembled WGS sequence"/>
</dbReference>
<evidence type="ECO:0000313" key="2">
    <source>
        <dbReference type="EMBL" id="KAF9681980.1"/>
    </source>
</evidence>
<reference evidence="2 3" key="1">
    <citation type="submission" date="2020-10" db="EMBL/GenBank/DDBJ databases">
        <title>Plant Genome Project.</title>
        <authorList>
            <person name="Zhang R.-G."/>
        </authorList>
    </citation>
    <scope>NUCLEOTIDE SEQUENCE [LARGE SCALE GENOMIC DNA]</scope>
    <source>
        <strain evidence="2">FAFU-HL-1</strain>
        <tissue evidence="2">Leaf</tissue>
    </source>
</reference>
<evidence type="ECO:0000313" key="3">
    <source>
        <dbReference type="Proteomes" id="UP000657918"/>
    </source>
</evidence>
<keyword evidence="3" id="KW-1185">Reference proteome</keyword>
<gene>
    <name evidence="2" type="ORF">SADUNF_Sadunf05G0059700</name>
</gene>
<organism evidence="2 3">
    <name type="scientific">Salix dunnii</name>
    <dbReference type="NCBI Taxonomy" id="1413687"/>
    <lineage>
        <taxon>Eukaryota</taxon>
        <taxon>Viridiplantae</taxon>
        <taxon>Streptophyta</taxon>
        <taxon>Embryophyta</taxon>
        <taxon>Tracheophyta</taxon>
        <taxon>Spermatophyta</taxon>
        <taxon>Magnoliopsida</taxon>
        <taxon>eudicotyledons</taxon>
        <taxon>Gunneridae</taxon>
        <taxon>Pentapetalae</taxon>
        <taxon>rosids</taxon>
        <taxon>fabids</taxon>
        <taxon>Malpighiales</taxon>
        <taxon>Salicaceae</taxon>
        <taxon>Saliceae</taxon>
        <taxon>Salix</taxon>
    </lineage>
</organism>
<dbReference type="EMBL" id="JADGMS010000005">
    <property type="protein sequence ID" value="KAF9681980.1"/>
    <property type="molecule type" value="Genomic_DNA"/>
</dbReference>
<accession>A0A835MYK2</accession>
<comment type="caution">
    <text evidence="2">The sequence shown here is derived from an EMBL/GenBank/DDBJ whole genome shotgun (WGS) entry which is preliminary data.</text>
</comment>
<protein>
    <submittedName>
        <fullName evidence="2">Uncharacterized protein</fullName>
    </submittedName>
</protein>